<organism evidence="1 2">
    <name type="scientific">Zoogloea ramigera</name>
    <dbReference type="NCBI Taxonomy" id="350"/>
    <lineage>
        <taxon>Bacteria</taxon>
        <taxon>Pseudomonadati</taxon>
        <taxon>Pseudomonadota</taxon>
        <taxon>Betaproteobacteria</taxon>
        <taxon>Rhodocyclales</taxon>
        <taxon>Zoogloeaceae</taxon>
        <taxon>Zoogloea</taxon>
    </lineage>
</organism>
<evidence type="ECO:0008006" key="3">
    <source>
        <dbReference type="Google" id="ProtNLM"/>
    </source>
</evidence>
<comment type="caution">
    <text evidence="1">The sequence shown here is derived from an EMBL/GenBank/DDBJ whole genome shotgun (WGS) entry which is preliminary data.</text>
</comment>
<dbReference type="AlphaFoldDB" id="A0A4Y4CZJ6"/>
<dbReference type="Proteomes" id="UP000318422">
    <property type="component" value="Unassembled WGS sequence"/>
</dbReference>
<dbReference type="RefSeq" id="WP_141354165.1">
    <property type="nucleotide sequence ID" value="NZ_BJNV01000067.1"/>
</dbReference>
<dbReference type="Gene3D" id="1.25.10.10">
    <property type="entry name" value="Leucine-rich Repeat Variant"/>
    <property type="match status" value="1"/>
</dbReference>
<dbReference type="EMBL" id="BJNV01000067">
    <property type="protein sequence ID" value="GEC97139.1"/>
    <property type="molecule type" value="Genomic_DNA"/>
</dbReference>
<name>A0A4Y4CZJ6_ZOORA</name>
<gene>
    <name evidence="1" type="ORF">ZRA01_32120</name>
</gene>
<sequence length="403" mass="43225">MVAIAPLVRRYRFIPERITLHAEELAYLWQRRRASLRAPDITLPDFTYLQERIEAHLQGLLVAGDELATMLDGFLHGDQRDEAFAAAWALLRSEQPDAARKVLEAFAAARGPVLDGFADALATAPATHTAPTLQAALAHGSPAHAAAAALALGCHRQLDARSPRLAGLLLEASPAVAVPAWRALQALDSPPGAAPLPFAAALWGPSPAVRQAVLDVAVWRGEPWVLDVVRQLAAEGDEIGLGWYAALCPADEQDAAVALFAGRPLPQRTALAARLGRPAAIRAVFDWMADPDPILAAAAAEAWERMTGLSVEGERKALPAAASADPLEHDFPAVVFLPDLAKARQHWATHGERWLAGGCWCRGFDLQSTMTSEAQYCIGLQARWDFAARAAQIGTRLLVPPMV</sequence>
<accession>A0A4Y4CZJ6</accession>
<dbReference type="InterPro" id="IPR011989">
    <property type="entry name" value="ARM-like"/>
</dbReference>
<reference evidence="1 2" key="1">
    <citation type="submission" date="2019-06" db="EMBL/GenBank/DDBJ databases">
        <title>Whole genome shotgun sequence of Zoogloea ramigera NBRC 15342.</title>
        <authorList>
            <person name="Hosoyama A."/>
            <person name="Uohara A."/>
            <person name="Ohji S."/>
            <person name="Ichikawa N."/>
        </authorList>
    </citation>
    <scope>NUCLEOTIDE SEQUENCE [LARGE SCALE GENOMIC DNA]</scope>
    <source>
        <strain evidence="1 2">NBRC 15342</strain>
    </source>
</reference>
<proteinExistence type="predicted"/>
<evidence type="ECO:0000313" key="1">
    <source>
        <dbReference type="EMBL" id="GEC97139.1"/>
    </source>
</evidence>
<evidence type="ECO:0000313" key="2">
    <source>
        <dbReference type="Proteomes" id="UP000318422"/>
    </source>
</evidence>
<keyword evidence="2" id="KW-1185">Reference proteome</keyword>
<dbReference type="OrthoDB" id="8089803at2"/>
<protein>
    <recommendedName>
        <fullName evidence="3">TIGR02270 family protein</fullName>
    </recommendedName>
</protein>